<protein>
    <submittedName>
        <fullName evidence="13">Type II secretion system protein GspC</fullName>
    </submittedName>
</protein>
<dbReference type="Proteomes" id="UP000644693">
    <property type="component" value="Unassembled WGS sequence"/>
</dbReference>
<sequence length="291" mass="31015">MVLAVAQLLWSLLPQPTTAEVPANRVVNPLTQRNSSAAAAAVDTSRFAQWQLFGAAASEPETPVISQPSSSGRDGIERGARETRLNLQLRGILASTEDGLGHAIIEHRSQQQVYAVDDELPVAGKVVLAKVMPKQVVLDNAGTYELLTLFDDSALDAAQRSSSPSEGGAVRQRPAQPANATDAAVASSLASSYRQQLYEDPGSLADVVRVSAVREGGQLLGYRVAPGKHHEQFQLLGFMPGDLVTAVNGMPLSDPSNTMRLYQTMRSAEEAVFDLQRDGQTLSLAVSLQGN</sequence>
<reference evidence="13" key="1">
    <citation type="journal article" date="2014" name="Int. J. Syst. Evol. Microbiol.">
        <title>Complete genome sequence of Corynebacterium casei LMG S-19264T (=DSM 44701T), isolated from a smear-ripened cheese.</title>
        <authorList>
            <consortium name="US DOE Joint Genome Institute (JGI-PGF)"/>
            <person name="Walter F."/>
            <person name="Albersmeier A."/>
            <person name="Kalinowski J."/>
            <person name="Ruckert C."/>
        </authorList>
    </citation>
    <scope>NUCLEOTIDE SEQUENCE</scope>
    <source>
        <strain evidence="13">KCTC 23430</strain>
    </source>
</reference>
<accession>A0A919CHK0</accession>
<comment type="subcellular location">
    <subcellularLocation>
        <location evidence="1">Cell inner membrane</location>
    </subcellularLocation>
</comment>
<dbReference type="Gene3D" id="2.30.30.830">
    <property type="match status" value="1"/>
</dbReference>
<evidence type="ECO:0000256" key="4">
    <source>
        <dbReference type="ARBA" id="ARBA00022475"/>
    </source>
</evidence>
<dbReference type="Pfam" id="PF11356">
    <property type="entry name" value="T2SSC"/>
    <property type="match status" value="1"/>
</dbReference>
<dbReference type="NCBIfam" id="TIGR01713">
    <property type="entry name" value="typeII_sec_gspC"/>
    <property type="match status" value="1"/>
</dbReference>
<evidence type="ECO:0000256" key="9">
    <source>
        <dbReference type="ARBA" id="ARBA00023136"/>
    </source>
</evidence>
<evidence type="ECO:0000256" key="10">
    <source>
        <dbReference type="SAM" id="MobiDB-lite"/>
    </source>
</evidence>
<dbReference type="InterPro" id="IPR024961">
    <property type="entry name" value="T2SS_GspC_N"/>
</dbReference>
<dbReference type="SUPFAM" id="SSF50156">
    <property type="entry name" value="PDZ domain-like"/>
    <property type="match status" value="1"/>
</dbReference>
<evidence type="ECO:0000256" key="6">
    <source>
        <dbReference type="ARBA" id="ARBA00022692"/>
    </source>
</evidence>
<evidence type="ECO:0000256" key="2">
    <source>
        <dbReference type="ARBA" id="ARBA00007986"/>
    </source>
</evidence>
<keyword evidence="8" id="KW-1133">Transmembrane helix</keyword>
<dbReference type="GO" id="GO:0005886">
    <property type="term" value="C:plasma membrane"/>
    <property type="evidence" value="ECO:0007669"/>
    <property type="project" value="UniProtKB-SubCell"/>
</dbReference>
<keyword evidence="3" id="KW-0813">Transport</keyword>
<dbReference type="Gene3D" id="2.30.42.10">
    <property type="match status" value="1"/>
</dbReference>
<comment type="caution">
    <text evidence="13">The sequence shown here is derived from an EMBL/GenBank/DDBJ whole genome shotgun (WGS) entry which is preliminary data.</text>
</comment>
<dbReference type="GO" id="GO:0015627">
    <property type="term" value="C:type II protein secretion system complex"/>
    <property type="evidence" value="ECO:0007669"/>
    <property type="project" value="InterPro"/>
</dbReference>
<keyword evidence="14" id="KW-1185">Reference proteome</keyword>
<name>A0A919CHK0_9GAMM</name>
<keyword evidence="11" id="KW-0732">Signal</keyword>
<reference evidence="13" key="2">
    <citation type="submission" date="2020-09" db="EMBL/GenBank/DDBJ databases">
        <authorList>
            <person name="Sun Q."/>
            <person name="Kim S."/>
        </authorList>
    </citation>
    <scope>NUCLEOTIDE SEQUENCE</scope>
    <source>
        <strain evidence="13">KCTC 23430</strain>
    </source>
</reference>
<evidence type="ECO:0000256" key="7">
    <source>
        <dbReference type="ARBA" id="ARBA00022927"/>
    </source>
</evidence>
<feature type="region of interest" description="Disordered" evidence="10">
    <location>
        <begin position="158"/>
        <end position="183"/>
    </location>
</feature>
<keyword evidence="5" id="KW-0997">Cell inner membrane</keyword>
<comment type="similarity">
    <text evidence="2">Belongs to the GSP C family.</text>
</comment>
<evidence type="ECO:0000256" key="1">
    <source>
        <dbReference type="ARBA" id="ARBA00004533"/>
    </source>
</evidence>
<dbReference type="GO" id="GO:0015628">
    <property type="term" value="P:protein secretion by the type II secretion system"/>
    <property type="evidence" value="ECO:0007669"/>
    <property type="project" value="InterPro"/>
</dbReference>
<gene>
    <name evidence="13" type="ORF">GCM10007053_02880</name>
</gene>
<feature type="chain" id="PRO_5037081625" evidence="11">
    <location>
        <begin position="20"/>
        <end position="291"/>
    </location>
</feature>
<evidence type="ECO:0000313" key="14">
    <source>
        <dbReference type="Proteomes" id="UP000644693"/>
    </source>
</evidence>
<organism evidence="13 14">
    <name type="scientific">Parahalioglobus pacificus</name>
    <dbReference type="NCBI Taxonomy" id="930806"/>
    <lineage>
        <taxon>Bacteria</taxon>
        <taxon>Pseudomonadati</taxon>
        <taxon>Pseudomonadota</taxon>
        <taxon>Gammaproteobacteria</taxon>
        <taxon>Cellvibrionales</taxon>
        <taxon>Halieaceae</taxon>
        <taxon>Parahalioglobus</taxon>
    </lineage>
</organism>
<evidence type="ECO:0000313" key="13">
    <source>
        <dbReference type="EMBL" id="GHD26216.1"/>
    </source>
</evidence>
<dbReference type="InterPro" id="IPR036034">
    <property type="entry name" value="PDZ_sf"/>
</dbReference>
<keyword evidence="4" id="KW-1003">Cell membrane</keyword>
<proteinExistence type="inferred from homology"/>
<dbReference type="InterPro" id="IPR001639">
    <property type="entry name" value="T2SS_protein-GspC"/>
</dbReference>
<evidence type="ECO:0000259" key="12">
    <source>
        <dbReference type="Pfam" id="PF11356"/>
    </source>
</evidence>
<keyword evidence="7" id="KW-0653">Protein transport</keyword>
<evidence type="ECO:0000256" key="3">
    <source>
        <dbReference type="ARBA" id="ARBA00022448"/>
    </source>
</evidence>
<keyword evidence="6" id="KW-0812">Transmembrane</keyword>
<evidence type="ECO:0000256" key="11">
    <source>
        <dbReference type="SAM" id="SignalP"/>
    </source>
</evidence>
<feature type="signal peptide" evidence="11">
    <location>
        <begin position="1"/>
        <end position="19"/>
    </location>
</feature>
<keyword evidence="9" id="KW-0472">Membrane</keyword>
<dbReference type="AlphaFoldDB" id="A0A919CHK0"/>
<dbReference type="EMBL" id="BMYM01000001">
    <property type="protein sequence ID" value="GHD26216.1"/>
    <property type="molecule type" value="Genomic_DNA"/>
</dbReference>
<evidence type="ECO:0000256" key="8">
    <source>
        <dbReference type="ARBA" id="ARBA00022989"/>
    </source>
</evidence>
<evidence type="ECO:0000256" key="5">
    <source>
        <dbReference type="ARBA" id="ARBA00022519"/>
    </source>
</evidence>
<feature type="domain" description="Type II secretion system protein GspC N-terminal" evidence="12">
    <location>
        <begin position="2"/>
        <end position="149"/>
    </location>
</feature>